<proteinExistence type="predicted"/>
<organism evidence="1">
    <name type="scientific">Anopheles coluzzii</name>
    <name type="common">African malaria mosquito</name>
    <dbReference type="NCBI Taxonomy" id="1518534"/>
    <lineage>
        <taxon>Eukaryota</taxon>
        <taxon>Metazoa</taxon>
        <taxon>Ecdysozoa</taxon>
        <taxon>Arthropoda</taxon>
        <taxon>Hexapoda</taxon>
        <taxon>Insecta</taxon>
        <taxon>Pterygota</taxon>
        <taxon>Neoptera</taxon>
        <taxon>Endopterygota</taxon>
        <taxon>Diptera</taxon>
        <taxon>Nematocera</taxon>
        <taxon>Culicoidea</taxon>
        <taxon>Culicidae</taxon>
        <taxon>Anophelinae</taxon>
        <taxon>Anopheles</taxon>
    </lineage>
</organism>
<dbReference type="Proteomes" id="UP000075882">
    <property type="component" value="Unassembled WGS sequence"/>
</dbReference>
<name>A0A8W7PYL7_ANOCL</name>
<protein>
    <submittedName>
        <fullName evidence="1">Uncharacterized protein</fullName>
    </submittedName>
</protein>
<dbReference type="EnsemblMetazoa" id="ACOM039083-RA">
    <property type="protein sequence ID" value="ACOM039083-PA.1"/>
    <property type="gene ID" value="ACOM039083"/>
</dbReference>
<accession>A0A8W7PYL7</accession>
<dbReference type="AlphaFoldDB" id="A0A8W7PYL7"/>
<sequence length="125" mass="13776">MNSKMPTRYKQPLPVVQFEIRERLPTLADYPTGFPSYHLTFSIHYALYQQRTAATASALSPNGPVQALALGLGPLGLGGMNAAFSWSSHNHHHRQLMMVATGDDGRRLPGEVKLSHSNPTLIRLV</sequence>
<reference evidence="1" key="1">
    <citation type="submission" date="2022-08" db="UniProtKB">
        <authorList>
            <consortium name="EnsemblMetazoa"/>
        </authorList>
    </citation>
    <scope>IDENTIFICATION</scope>
</reference>
<evidence type="ECO:0000313" key="1">
    <source>
        <dbReference type="EnsemblMetazoa" id="ACOM039083-PA.1"/>
    </source>
</evidence>